<feature type="domain" description="NF-X1-type" evidence="6">
    <location>
        <begin position="333"/>
        <end position="353"/>
    </location>
</feature>
<dbReference type="GO" id="GO:0005634">
    <property type="term" value="C:nucleus"/>
    <property type="evidence" value="ECO:0007669"/>
    <property type="project" value="InterPro"/>
</dbReference>
<dbReference type="SMART" id="SM00438">
    <property type="entry name" value="ZnF_NFX"/>
    <property type="match status" value="10"/>
</dbReference>
<dbReference type="InterPro" id="IPR034078">
    <property type="entry name" value="NFX1_fam"/>
</dbReference>
<dbReference type="InterPro" id="IPR000967">
    <property type="entry name" value="Znf_NFX1"/>
</dbReference>
<feature type="domain" description="NF-X1-type" evidence="6">
    <location>
        <begin position="466"/>
        <end position="485"/>
    </location>
</feature>
<dbReference type="EnsemblMetazoa" id="PPAI004559-RA">
    <property type="protein sequence ID" value="PPAI004559-PA"/>
    <property type="gene ID" value="PPAI004559"/>
</dbReference>
<proteinExistence type="inferred from homology"/>
<dbReference type="PANTHER" id="PTHR12360:SF1">
    <property type="entry name" value="NF-X1-TYPE ZINC FINGER PROTEIN NFXL1"/>
    <property type="match status" value="1"/>
</dbReference>
<feature type="domain" description="NF-X1-type" evidence="6">
    <location>
        <begin position="226"/>
        <end position="244"/>
    </location>
</feature>
<dbReference type="EMBL" id="AJVK01028832">
    <property type="status" value="NOT_ANNOTATED_CDS"/>
    <property type="molecule type" value="Genomic_DNA"/>
</dbReference>
<feature type="domain" description="NF-X1-type" evidence="6">
    <location>
        <begin position="387"/>
        <end position="406"/>
    </location>
</feature>
<evidence type="ECO:0000259" key="6">
    <source>
        <dbReference type="SMART" id="SM00438"/>
    </source>
</evidence>
<dbReference type="GO" id="GO:0000981">
    <property type="term" value="F:DNA-binding transcription factor activity, RNA polymerase II-specific"/>
    <property type="evidence" value="ECO:0007669"/>
    <property type="project" value="TreeGrafter"/>
</dbReference>
<protein>
    <recommendedName>
        <fullName evidence="6">NF-X1-type domain-containing protein</fullName>
    </recommendedName>
</protein>
<dbReference type="GO" id="GO:0008270">
    <property type="term" value="F:zinc ion binding"/>
    <property type="evidence" value="ECO:0007669"/>
    <property type="project" value="UniProtKB-KW"/>
</dbReference>
<keyword evidence="4" id="KW-0863">Zinc-finger</keyword>
<feature type="domain" description="NF-X1-type" evidence="6">
    <location>
        <begin position="414"/>
        <end position="435"/>
    </location>
</feature>
<feature type="domain" description="NF-X1-type" evidence="6">
    <location>
        <begin position="439"/>
        <end position="458"/>
    </location>
</feature>
<evidence type="ECO:0000256" key="2">
    <source>
        <dbReference type="ARBA" id="ARBA00022723"/>
    </source>
</evidence>
<feature type="domain" description="NF-X1-type" evidence="6">
    <location>
        <begin position="672"/>
        <end position="690"/>
    </location>
</feature>
<dbReference type="VEuPathDB" id="VectorBase:PPAPM1_008700"/>
<feature type="domain" description="NF-X1-type" evidence="6">
    <location>
        <begin position="279"/>
        <end position="299"/>
    </location>
</feature>
<dbReference type="CDD" id="cd06008">
    <property type="entry name" value="NF-X1-zinc-finger"/>
    <property type="match status" value="5"/>
</dbReference>
<evidence type="ECO:0000256" key="1">
    <source>
        <dbReference type="ARBA" id="ARBA00007269"/>
    </source>
</evidence>
<dbReference type="PANTHER" id="PTHR12360">
    <property type="entry name" value="NUCLEAR TRANSCRIPTION FACTOR, X-BOX BINDING 1 NFX1"/>
    <property type="match status" value="1"/>
</dbReference>
<reference evidence="7" key="1">
    <citation type="submission" date="2022-08" db="UniProtKB">
        <authorList>
            <consortium name="EnsemblMetazoa"/>
        </authorList>
    </citation>
    <scope>IDENTIFICATION</scope>
    <source>
        <strain evidence="7">Israel</strain>
    </source>
</reference>
<dbReference type="AlphaFoldDB" id="A0A1B0DA54"/>
<evidence type="ECO:0000313" key="7">
    <source>
        <dbReference type="EnsemblMetazoa" id="PPAI004559-PA"/>
    </source>
</evidence>
<feature type="domain" description="NF-X1-type" evidence="6">
    <location>
        <begin position="523"/>
        <end position="541"/>
    </location>
</feature>
<dbReference type="Proteomes" id="UP000092462">
    <property type="component" value="Unassembled WGS sequence"/>
</dbReference>
<accession>A0A1B0DA54</accession>
<evidence type="ECO:0000256" key="5">
    <source>
        <dbReference type="ARBA" id="ARBA00022833"/>
    </source>
</evidence>
<feature type="domain" description="NF-X1-type" evidence="6">
    <location>
        <begin position="633"/>
        <end position="662"/>
    </location>
</feature>
<evidence type="ECO:0000256" key="4">
    <source>
        <dbReference type="ARBA" id="ARBA00022771"/>
    </source>
</evidence>
<dbReference type="Pfam" id="PF01422">
    <property type="entry name" value="zf-NF-X1"/>
    <property type="match status" value="10"/>
</dbReference>
<sequence length="735" mass="82168">MSKKSTGVKNAWGVVKTAQHGVESFPGGNKKNNGPGGQTKFAEVQQKHLEAAKKLAETYESSSDEEDVSTTEIFESVLKGYSGDSGDLRRTHQFLENAFQSGAATCLICIGGIKRVDSIWSCVTCYCFFHLACIQRWANDNIGQKRLRQADEASSPGFYTNRGEFVPRKITPITWDCPQCRHSYGPEEVPRRYLCFCGKEDNPQVHPWLIPHSCGELCQRLLEPVCGHKCLLLCHPGPCPPCPQTISQSCECRKSAKRTIRCSTKSWRCQEKCQKILSCGVHKCNQICHSPDSCKPCSRRSVHRCQCGQKQEERNCSESVWQCATVCGKEYSCGRHRCEKRCHPPGECGDCPQGLPRSCPCGKQTSVAPCSEQIDTCGDSCLKQLPCGDHVCLDRCHRGECGACPEIVEKRCRCGLHSKQLPCHKSFTCETKCKQQKDCTKHVCNRKCCDGNCPPCDKICGKTLPCGRHKCKSNCHTGHCYPCNLKAKVKCRCSKTVIEVPCGRERKTRPPKCHLPCRRPSKCHHENPHNCHQDDCPTCTKKCALFNDTTKCAHPCEAKCHDAVLVRYVDKNWRPAGPWDVQPEVTEITRLPHPKCEIRVPVSCLGGHETIPWPCHDAIPRSCGRSCGRQLKCGNHKCEKECHSVKDLQLWLQQEACDECREGCKRKRPQGCSHPCKKPCHFDPCDPCTVATKTACHCGLTQVIYRCGEFFASDDPNAKETQLSCGNRCIKNVST</sequence>
<evidence type="ECO:0000313" key="8">
    <source>
        <dbReference type="Proteomes" id="UP000092462"/>
    </source>
</evidence>
<comment type="similarity">
    <text evidence="1">Belongs to the NFX1 family.</text>
</comment>
<name>A0A1B0DA54_PHLPP</name>
<keyword evidence="8" id="KW-1185">Reference proteome</keyword>
<evidence type="ECO:0000256" key="3">
    <source>
        <dbReference type="ARBA" id="ARBA00022737"/>
    </source>
</evidence>
<keyword evidence="3" id="KW-0677">Repeat</keyword>
<dbReference type="VEuPathDB" id="VectorBase:PPAI004559"/>
<dbReference type="GO" id="GO:0000977">
    <property type="term" value="F:RNA polymerase II transcription regulatory region sequence-specific DNA binding"/>
    <property type="evidence" value="ECO:0007669"/>
    <property type="project" value="TreeGrafter"/>
</dbReference>
<keyword evidence="5" id="KW-0862">Zinc</keyword>
<organism evidence="7 8">
    <name type="scientific">Phlebotomus papatasi</name>
    <name type="common">Sandfly</name>
    <dbReference type="NCBI Taxonomy" id="29031"/>
    <lineage>
        <taxon>Eukaryota</taxon>
        <taxon>Metazoa</taxon>
        <taxon>Ecdysozoa</taxon>
        <taxon>Arthropoda</taxon>
        <taxon>Hexapoda</taxon>
        <taxon>Insecta</taxon>
        <taxon>Pterygota</taxon>
        <taxon>Neoptera</taxon>
        <taxon>Endopterygota</taxon>
        <taxon>Diptera</taxon>
        <taxon>Nematocera</taxon>
        <taxon>Psychodoidea</taxon>
        <taxon>Psychodidae</taxon>
        <taxon>Phlebotomus</taxon>
        <taxon>Phlebotomus</taxon>
    </lineage>
</organism>
<keyword evidence="2" id="KW-0479">Metal-binding</keyword>